<name>A0ABU6PPF4_9BACL</name>
<dbReference type="EMBL" id="JARTLD010000012">
    <property type="protein sequence ID" value="MED5016754.1"/>
    <property type="molecule type" value="Genomic_DNA"/>
</dbReference>
<gene>
    <name evidence="2" type="ORF">P9847_05480</name>
</gene>
<sequence length="211" mass="24465">MKKRKTYLYSSAIFIILFGFGLLLNDTASNSSTEEKYTPGVYTIHDLAVEDTQTNHMIKIGMTKEDVTNLLGKETEIQYHHVYNFNGLRVYFKDNKVAAIMIDASENITNRYKTTRGVGLGTELSKVLERYGEEEVRNEFDNYFVTYMMGNQKGKKLIQTDKSDVDAYFSYIQHPDQIYLISFAFFDNDHRTLWSVMISDYMTSSSMMDDI</sequence>
<organism evidence="2 3">
    <name type="scientific">Paenibacillus chibensis</name>
    <dbReference type="NCBI Taxonomy" id="59846"/>
    <lineage>
        <taxon>Bacteria</taxon>
        <taxon>Bacillati</taxon>
        <taxon>Bacillota</taxon>
        <taxon>Bacilli</taxon>
        <taxon>Bacillales</taxon>
        <taxon>Paenibacillaceae</taxon>
        <taxon>Paenibacillus</taxon>
    </lineage>
</organism>
<keyword evidence="1" id="KW-1133">Transmembrane helix</keyword>
<evidence type="ECO:0000313" key="2">
    <source>
        <dbReference type="EMBL" id="MED5016754.1"/>
    </source>
</evidence>
<comment type="caution">
    <text evidence="2">The sequence shown here is derived from an EMBL/GenBank/DDBJ whole genome shotgun (WGS) entry which is preliminary data.</text>
</comment>
<keyword evidence="1" id="KW-0472">Membrane</keyword>
<protein>
    <submittedName>
        <fullName evidence="2">Uncharacterized protein</fullName>
    </submittedName>
</protein>
<dbReference type="Proteomes" id="UP001343257">
    <property type="component" value="Unassembled WGS sequence"/>
</dbReference>
<feature type="transmembrane region" description="Helical" evidence="1">
    <location>
        <begin position="7"/>
        <end position="24"/>
    </location>
</feature>
<keyword evidence="1" id="KW-0812">Transmembrane</keyword>
<evidence type="ECO:0000256" key="1">
    <source>
        <dbReference type="SAM" id="Phobius"/>
    </source>
</evidence>
<keyword evidence="3" id="KW-1185">Reference proteome</keyword>
<accession>A0ABU6PPF4</accession>
<reference evidence="2 3" key="1">
    <citation type="submission" date="2023-03" db="EMBL/GenBank/DDBJ databases">
        <title>Bacillus Genome Sequencing.</title>
        <authorList>
            <person name="Dunlap C."/>
        </authorList>
    </citation>
    <scope>NUCLEOTIDE SEQUENCE [LARGE SCALE GENOMIC DNA]</scope>
    <source>
        <strain evidence="2 3">NRS-52</strain>
    </source>
</reference>
<dbReference type="RefSeq" id="WP_328276035.1">
    <property type="nucleotide sequence ID" value="NZ_JARTLD010000012.1"/>
</dbReference>
<proteinExistence type="predicted"/>
<evidence type="ECO:0000313" key="3">
    <source>
        <dbReference type="Proteomes" id="UP001343257"/>
    </source>
</evidence>